<dbReference type="Pfam" id="PF00135">
    <property type="entry name" value="COesterase"/>
    <property type="match status" value="1"/>
</dbReference>
<sequence>MSTPLGEIIGSIITMEVFTVQRRVKKIPAEELGNSLFQFEEFGYDPVLIWSPVIEEDFGHERFLPEHPVKLIEEGSFAEIPIIMEVTKDEFANRAFPIVANATLLNELSDHFETYAPVCFIYERDTDKFKE</sequence>
<feature type="domain" description="Carboxylesterase type B" evidence="2">
    <location>
        <begin position="24"/>
        <end position="124"/>
    </location>
</feature>
<dbReference type="Proteomes" id="UP000292052">
    <property type="component" value="Unassembled WGS sequence"/>
</dbReference>
<comment type="caution">
    <text evidence="3">The sequence shown here is derived from an EMBL/GenBank/DDBJ whole genome shotgun (WGS) entry which is preliminary data.</text>
</comment>
<name>A0A482VRG6_ASBVE</name>
<protein>
    <submittedName>
        <fullName evidence="3">COesterase domain containing protein</fullName>
    </submittedName>
</protein>
<dbReference type="InterPro" id="IPR029058">
    <property type="entry name" value="AB_hydrolase_fold"/>
</dbReference>
<dbReference type="InterPro" id="IPR002018">
    <property type="entry name" value="CarbesteraseB"/>
</dbReference>
<gene>
    <name evidence="3" type="ORF">BDFB_014126</name>
</gene>
<proteinExistence type="predicted"/>
<organism evidence="3 4">
    <name type="scientific">Asbolus verrucosus</name>
    <name type="common">Desert ironclad beetle</name>
    <dbReference type="NCBI Taxonomy" id="1661398"/>
    <lineage>
        <taxon>Eukaryota</taxon>
        <taxon>Metazoa</taxon>
        <taxon>Ecdysozoa</taxon>
        <taxon>Arthropoda</taxon>
        <taxon>Hexapoda</taxon>
        <taxon>Insecta</taxon>
        <taxon>Pterygota</taxon>
        <taxon>Neoptera</taxon>
        <taxon>Endopterygota</taxon>
        <taxon>Coleoptera</taxon>
        <taxon>Polyphaga</taxon>
        <taxon>Cucujiformia</taxon>
        <taxon>Tenebrionidae</taxon>
        <taxon>Pimeliinae</taxon>
        <taxon>Asbolus</taxon>
    </lineage>
</organism>
<keyword evidence="1" id="KW-0325">Glycoprotein</keyword>
<evidence type="ECO:0000313" key="3">
    <source>
        <dbReference type="EMBL" id="RZC35343.1"/>
    </source>
</evidence>
<dbReference type="Gene3D" id="3.40.50.1820">
    <property type="entry name" value="alpha/beta hydrolase"/>
    <property type="match status" value="1"/>
</dbReference>
<evidence type="ECO:0000313" key="4">
    <source>
        <dbReference type="Proteomes" id="UP000292052"/>
    </source>
</evidence>
<dbReference type="OrthoDB" id="19653at2759"/>
<dbReference type="EMBL" id="QDEB01071822">
    <property type="protein sequence ID" value="RZC35343.1"/>
    <property type="molecule type" value="Genomic_DNA"/>
</dbReference>
<evidence type="ECO:0000256" key="1">
    <source>
        <dbReference type="ARBA" id="ARBA00023180"/>
    </source>
</evidence>
<dbReference type="SUPFAM" id="SSF53474">
    <property type="entry name" value="alpha/beta-Hydrolases"/>
    <property type="match status" value="1"/>
</dbReference>
<evidence type="ECO:0000259" key="2">
    <source>
        <dbReference type="Pfam" id="PF00135"/>
    </source>
</evidence>
<dbReference type="STRING" id="1661398.A0A482VRG6"/>
<feature type="non-terminal residue" evidence="3">
    <location>
        <position position="131"/>
    </location>
</feature>
<dbReference type="AlphaFoldDB" id="A0A482VRG6"/>
<keyword evidence="4" id="KW-1185">Reference proteome</keyword>
<accession>A0A482VRG6</accession>
<reference evidence="3 4" key="1">
    <citation type="submission" date="2017-03" db="EMBL/GenBank/DDBJ databases">
        <title>Genome of the blue death feigning beetle - Asbolus verrucosus.</title>
        <authorList>
            <person name="Rider S.D."/>
        </authorList>
    </citation>
    <scope>NUCLEOTIDE SEQUENCE [LARGE SCALE GENOMIC DNA]</scope>
    <source>
        <strain evidence="3">Butters</strain>
        <tissue evidence="3">Head and leg muscle</tissue>
    </source>
</reference>